<dbReference type="RefSeq" id="WP_068398374.1">
    <property type="nucleotide sequence ID" value="NZ_CP014504.1"/>
</dbReference>
<organism evidence="6 7">
    <name type="scientific">Pedobacter cryoconitis</name>
    <dbReference type="NCBI Taxonomy" id="188932"/>
    <lineage>
        <taxon>Bacteria</taxon>
        <taxon>Pseudomonadati</taxon>
        <taxon>Bacteroidota</taxon>
        <taxon>Sphingobacteriia</taxon>
        <taxon>Sphingobacteriales</taxon>
        <taxon>Sphingobacteriaceae</taxon>
        <taxon>Pedobacter</taxon>
    </lineage>
</organism>
<feature type="binding site" evidence="2">
    <location>
        <position position="105"/>
    </location>
    <ligand>
        <name>Fe cation</name>
        <dbReference type="ChEBI" id="CHEBI:24875"/>
    </ligand>
</feature>
<dbReference type="InterPro" id="IPR003829">
    <property type="entry name" value="Pirin_N_dom"/>
</dbReference>
<keyword evidence="2" id="KW-0408">Iron</keyword>
<keyword evidence="2" id="KW-0479">Metal-binding</keyword>
<dbReference type="EMBL" id="CP014504">
    <property type="protein sequence ID" value="AMP98319.1"/>
    <property type="molecule type" value="Genomic_DNA"/>
</dbReference>
<dbReference type="Proteomes" id="UP000071561">
    <property type="component" value="Chromosome"/>
</dbReference>
<feature type="binding site" evidence="2">
    <location>
        <position position="103"/>
    </location>
    <ligand>
        <name>Fe cation</name>
        <dbReference type="ChEBI" id="CHEBI:24875"/>
    </ligand>
</feature>
<dbReference type="InterPro" id="IPR011051">
    <property type="entry name" value="RmlC_Cupin_sf"/>
</dbReference>
<comment type="similarity">
    <text evidence="1 3">Belongs to the pirin family.</text>
</comment>
<evidence type="ECO:0000256" key="1">
    <source>
        <dbReference type="ARBA" id="ARBA00008416"/>
    </source>
</evidence>
<dbReference type="InterPro" id="IPR014710">
    <property type="entry name" value="RmlC-like_jellyroll"/>
</dbReference>
<dbReference type="CDD" id="cd02910">
    <property type="entry name" value="cupin_Yhhw_N"/>
    <property type="match status" value="1"/>
</dbReference>
<dbReference type="KEGG" id="pcm:AY601_1402"/>
<accession>A0A127VAR9</accession>
<evidence type="ECO:0000259" key="4">
    <source>
        <dbReference type="Pfam" id="PF02678"/>
    </source>
</evidence>
<dbReference type="PATRIC" id="fig|188932.3.peg.1459"/>
<dbReference type="Gene3D" id="2.60.120.10">
    <property type="entry name" value="Jelly Rolls"/>
    <property type="match status" value="2"/>
</dbReference>
<feature type="binding site" evidence="2">
    <location>
        <position position="59"/>
    </location>
    <ligand>
        <name>Fe cation</name>
        <dbReference type="ChEBI" id="CHEBI:24875"/>
    </ligand>
</feature>
<dbReference type="PANTHER" id="PTHR43212:SF3">
    <property type="entry name" value="QUERCETIN 2,3-DIOXYGENASE"/>
    <property type="match status" value="1"/>
</dbReference>
<dbReference type="Pfam" id="PF02678">
    <property type="entry name" value="Pirin"/>
    <property type="match status" value="1"/>
</dbReference>
<dbReference type="OrthoDB" id="321327at2"/>
<dbReference type="PANTHER" id="PTHR43212">
    <property type="entry name" value="QUERCETIN 2,3-DIOXYGENASE"/>
    <property type="match status" value="1"/>
</dbReference>
<name>A0A127VAR9_9SPHI</name>
<evidence type="ECO:0000259" key="5">
    <source>
        <dbReference type="Pfam" id="PF17954"/>
    </source>
</evidence>
<feature type="binding site" evidence="2">
    <location>
        <position position="61"/>
    </location>
    <ligand>
        <name>Fe cation</name>
        <dbReference type="ChEBI" id="CHEBI:24875"/>
    </ligand>
</feature>
<dbReference type="InterPro" id="IPR012093">
    <property type="entry name" value="Pirin"/>
</dbReference>
<proteinExistence type="inferred from homology"/>
<evidence type="ECO:0000256" key="3">
    <source>
        <dbReference type="RuleBase" id="RU003457"/>
    </source>
</evidence>
<dbReference type="GO" id="GO:0046872">
    <property type="term" value="F:metal ion binding"/>
    <property type="evidence" value="ECO:0007669"/>
    <property type="project" value="UniProtKB-KW"/>
</dbReference>
<protein>
    <submittedName>
        <fullName evidence="6">Pirin</fullName>
    </submittedName>
</protein>
<feature type="domain" description="Pirin N-terminal" evidence="4">
    <location>
        <begin position="12"/>
        <end position="121"/>
    </location>
</feature>
<feature type="domain" description="Quercetin 2,3-dioxygenase C-terminal cupin" evidence="5">
    <location>
        <begin position="149"/>
        <end position="234"/>
    </location>
</feature>
<comment type="cofactor">
    <cofactor evidence="2">
        <name>Fe cation</name>
        <dbReference type="ChEBI" id="CHEBI:24875"/>
    </cofactor>
    <text evidence="2">Binds 1 Fe cation per subunit.</text>
</comment>
<keyword evidence="7" id="KW-1185">Reference proteome</keyword>
<dbReference type="InterPro" id="IPR041602">
    <property type="entry name" value="Quercetinase_C"/>
</dbReference>
<dbReference type="PIRSF" id="PIRSF006232">
    <property type="entry name" value="Pirin"/>
    <property type="match status" value="1"/>
</dbReference>
<sequence length="238" mass="26523">MAQTVLHTAASRGGADHGWLKSYHTFSFASYYNPERVNFGALRVLNDDAVDGGRGFGEHPHDNMEIISIPLSGALEHKDSMGNIGTIEPGEIQVMSAGTGMYHTEYNKNKDQRVKFLQIWVFPNKRNVEPRYDQVKIDTPEKPNTLVQILSPNPEDAGVWIHQDAWFNLGKLEKGSQITYSLQKKGNGAYIFVLEGDIEINGQPLSARDGFGIWDTDSFSIEASAAAEFLIMDVPMEF</sequence>
<evidence type="ECO:0000313" key="6">
    <source>
        <dbReference type="EMBL" id="AMP98319.1"/>
    </source>
</evidence>
<evidence type="ECO:0000313" key="7">
    <source>
        <dbReference type="Proteomes" id="UP000071561"/>
    </source>
</evidence>
<evidence type="ECO:0000256" key="2">
    <source>
        <dbReference type="PIRSR" id="PIRSR006232-1"/>
    </source>
</evidence>
<dbReference type="Pfam" id="PF17954">
    <property type="entry name" value="Pirin_C_2"/>
    <property type="match status" value="1"/>
</dbReference>
<dbReference type="SUPFAM" id="SSF51182">
    <property type="entry name" value="RmlC-like cupins"/>
    <property type="match status" value="1"/>
</dbReference>
<gene>
    <name evidence="6" type="ORF">AY601_1402</name>
</gene>
<reference evidence="6 7" key="1">
    <citation type="submission" date="2016-03" db="EMBL/GenBank/DDBJ databases">
        <title>Complete genome sequence of Pedobacter cryoconitis PAMC 27485.</title>
        <authorList>
            <person name="Lee J."/>
            <person name="Kim O.-S."/>
        </authorList>
    </citation>
    <scope>NUCLEOTIDE SEQUENCE [LARGE SCALE GENOMIC DNA]</scope>
    <source>
        <strain evidence="6 7">PAMC 27485</strain>
    </source>
</reference>
<dbReference type="AlphaFoldDB" id="A0A127VAR9"/>